<evidence type="ECO:0000259" key="8">
    <source>
        <dbReference type="PROSITE" id="PS50011"/>
    </source>
</evidence>
<dbReference type="PROSITE" id="PS50005">
    <property type="entry name" value="TPR"/>
    <property type="match status" value="3"/>
</dbReference>
<dbReference type="OrthoDB" id="2389398at2759"/>
<proteinExistence type="predicted"/>
<dbReference type="Pfam" id="PF07714">
    <property type="entry name" value="PK_Tyr_Ser-Thr"/>
    <property type="match status" value="1"/>
</dbReference>
<evidence type="ECO:0000256" key="1">
    <source>
        <dbReference type="ARBA" id="ARBA00022527"/>
    </source>
</evidence>
<dbReference type="InterPro" id="IPR000719">
    <property type="entry name" value="Prot_kinase_dom"/>
</dbReference>
<dbReference type="Proteomes" id="UP000265703">
    <property type="component" value="Unassembled WGS sequence"/>
</dbReference>
<evidence type="ECO:0000256" key="6">
    <source>
        <dbReference type="PROSITE-ProRule" id="PRU00339"/>
    </source>
</evidence>
<evidence type="ECO:0000313" key="9">
    <source>
        <dbReference type="EMBL" id="RIA81422.1"/>
    </source>
</evidence>
<dbReference type="SUPFAM" id="SSF57850">
    <property type="entry name" value="RING/U-box"/>
    <property type="match status" value="1"/>
</dbReference>
<dbReference type="STRING" id="658196.A0A397S7G0"/>
<keyword evidence="6" id="KW-0802">TPR repeat</keyword>
<protein>
    <recommendedName>
        <fullName evidence="8">Protein kinase domain-containing protein</fullName>
    </recommendedName>
</protein>
<dbReference type="SMART" id="SM00028">
    <property type="entry name" value="TPR"/>
    <property type="match status" value="6"/>
</dbReference>
<dbReference type="Gene3D" id="1.25.40.10">
    <property type="entry name" value="Tetratricopeptide repeat domain"/>
    <property type="match status" value="3"/>
</dbReference>
<gene>
    <name evidence="9" type="ORF">C1645_881628</name>
</gene>
<dbReference type="InterPro" id="IPR001245">
    <property type="entry name" value="Ser-Thr/Tyr_kinase_cat_dom"/>
</dbReference>
<evidence type="ECO:0000256" key="4">
    <source>
        <dbReference type="ARBA" id="ARBA00022777"/>
    </source>
</evidence>
<dbReference type="InterPro" id="IPR019734">
    <property type="entry name" value="TPR_rpt"/>
</dbReference>
<dbReference type="InterPro" id="IPR011990">
    <property type="entry name" value="TPR-like_helical_dom_sf"/>
</dbReference>
<dbReference type="Pfam" id="PF12895">
    <property type="entry name" value="ANAPC3"/>
    <property type="match status" value="1"/>
</dbReference>
<evidence type="ECO:0000256" key="3">
    <source>
        <dbReference type="ARBA" id="ARBA00022741"/>
    </source>
</evidence>
<dbReference type="InterPro" id="IPR011009">
    <property type="entry name" value="Kinase-like_dom_sf"/>
</dbReference>
<accession>A0A397S7G0</accession>
<evidence type="ECO:0000313" key="10">
    <source>
        <dbReference type="Proteomes" id="UP000265703"/>
    </source>
</evidence>
<dbReference type="Pfam" id="PF13181">
    <property type="entry name" value="TPR_8"/>
    <property type="match status" value="2"/>
</dbReference>
<keyword evidence="3 7" id="KW-0547">Nucleotide-binding</keyword>
<reference evidence="9 10" key="1">
    <citation type="submission" date="2018-06" db="EMBL/GenBank/DDBJ databases">
        <title>Comparative genomics reveals the genomic features of Rhizophagus irregularis, R. cerebriforme, R. diaphanum and Gigaspora rosea, and their symbiotic lifestyle signature.</title>
        <authorList>
            <person name="Morin E."/>
            <person name="San Clemente H."/>
            <person name="Chen E.C.H."/>
            <person name="De La Providencia I."/>
            <person name="Hainaut M."/>
            <person name="Kuo A."/>
            <person name="Kohler A."/>
            <person name="Murat C."/>
            <person name="Tang N."/>
            <person name="Roy S."/>
            <person name="Loubradou J."/>
            <person name="Henrissat B."/>
            <person name="Grigoriev I.V."/>
            <person name="Corradi N."/>
            <person name="Roux C."/>
            <person name="Martin F.M."/>
        </authorList>
    </citation>
    <scope>NUCLEOTIDE SEQUENCE [LARGE SCALE GENOMIC DNA]</scope>
    <source>
        <strain evidence="9 10">DAOM 227022</strain>
    </source>
</reference>
<keyword evidence="1" id="KW-0723">Serine/threonine-protein kinase</keyword>
<feature type="repeat" description="TPR" evidence="6">
    <location>
        <begin position="1147"/>
        <end position="1180"/>
    </location>
</feature>
<dbReference type="PANTHER" id="PTHR46716">
    <property type="entry name" value="MITOGEN-ACTIVATED PROTEIN KINASE KINASE KINASE 7"/>
    <property type="match status" value="1"/>
</dbReference>
<dbReference type="GO" id="GO:0004709">
    <property type="term" value="F:MAP kinase kinase kinase activity"/>
    <property type="evidence" value="ECO:0007669"/>
    <property type="project" value="TreeGrafter"/>
</dbReference>
<feature type="domain" description="Protein kinase" evidence="8">
    <location>
        <begin position="31"/>
        <end position="293"/>
    </location>
</feature>
<dbReference type="GO" id="GO:0006955">
    <property type="term" value="P:immune response"/>
    <property type="evidence" value="ECO:0007669"/>
    <property type="project" value="TreeGrafter"/>
</dbReference>
<dbReference type="InterPro" id="IPR017441">
    <property type="entry name" value="Protein_kinase_ATP_BS"/>
</dbReference>
<feature type="repeat" description="TPR" evidence="6">
    <location>
        <begin position="998"/>
        <end position="1031"/>
    </location>
</feature>
<dbReference type="SUPFAM" id="SSF48452">
    <property type="entry name" value="TPR-like"/>
    <property type="match status" value="1"/>
</dbReference>
<evidence type="ECO:0000256" key="7">
    <source>
        <dbReference type="PROSITE-ProRule" id="PRU10141"/>
    </source>
</evidence>
<dbReference type="SUPFAM" id="SSF56112">
    <property type="entry name" value="Protein kinase-like (PK-like)"/>
    <property type="match status" value="1"/>
</dbReference>
<keyword evidence="10" id="KW-1185">Reference proteome</keyword>
<dbReference type="PROSITE" id="PS50011">
    <property type="entry name" value="PROTEIN_KINASE_DOM"/>
    <property type="match status" value="1"/>
</dbReference>
<dbReference type="InterPro" id="IPR013083">
    <property type="entry name" value="Znf_RING/FYVE/PHD"/>
</dbReference>
<dbReference type="GO" id="GO:0005524">
    <property type="term" value="F:ATP binding"/>
    <property type="evidence" value="ECO:0007669"/>
    <property type="project" value="UniProtKB-UniRule"/>
</dbReference>
<evidence type="ECO:0000256" key="2">
    <source>
        <dbReference type="ARBA" id="ARBA00022679"/>
    </source>
</evidence>
<dbReference type="PRINTS" id="PR00109">
    <property type="entry name" value="TYRKINASE"/>
</dbReference>
<dbReference type="Gene3D" id="3.30.40.10">
    <property type="entry name" value="Zinc/RING finger domain, C3HC4 (zinc finger)"/>
    <property type="match status" value="1"/>
</dbReference>
<comment type="caution">
    <text evidence="9">The sequence shown here is derived from an EMBL/GenBank/DDBJ whole genome shotgun (WGS) entry which is preliminary data.</text>
</comment>
<organism evidence="9 10">
    <name type="scientific">Glomus cerebriforme</name>
    <dbReference type="NCBI Taxonomy" id="658196"/>
    <lineage>
        <taxon>Eukaryota</taxon>
        <taxon>Fungi</taxon>
        <taxon>Fungi incertae sedis</taxon>
        <taxon>Mucoromycota</taxon>
        <taxon>Glomeromycotina</taxon>
        <taxon>Glomeromycetes</taxon>
        <taxon>Glomerales</taxon>
        <taxon>Glomeraceae</taxon>
        <taxon>Glomus</taxon>
    </lineage>
</organism>
<dbReference type="GO" id="GO:0007254">
    <property type="term" value="P:JNK cascade"/>
    <property type="evidence" value="ECO:0007669"/>
    <property type="project" value="TreeGrafter"/>
</dbReference>
<evidence type="ECO:0000256" key="5">
    <source>
        <dbReference type="ARBA" id="ARBA00022840"/>
    </source>
</evidence>
<name>A0A397S7G0_9GLOM</name>
<sequence length="1524" mass="179928">MSENTKIKDLNFWLDNSIAEEHIKYYEYSNFKNFHQIGRGSYGNVVRANWKNSDRLFALKSFNNDEQTIKVVVKELKLHRSVDDHENIIRLYGITKLEDTIHQINKYSLVLEYANDGTLHTYLNDHFNDLNWSDKYRLAFQLSSAVEFLHDKDIIHRDLHGNNILVHQKNIKLADFGLSKKFAEASSNTSKVLGVIPYVDPKLFNNQNQNYKLNEKSDVYSIGVLMWQISSGYEPFKGFEHNVSMVMAIHNGQREIVIDETPVAYSKLYTECWKYEPSERPNMQKVVSTLKIIMSPEQKNAIIYRFSEEKQFEEYKSFSNNSKGTIEINNDLMNNVSLNIYEHDEEKQLEKYISNSSSSKRTMDMNNDIINNLSDITSLNINDEYENKIGLQSHSLDIIEFENGSSSESNQTTESSTYTHIYKNQLLLKLEEDGFTTPDDKVKELIKDLTETKFLYALKLLFENFQNEFSSQILINSLKALADPTLFDYYSKENMSRLELHLRTLVAVLEQMFFSSTVPSKYLQDKICNFLSKFMEVHQKTTQVINSNFQNSEYVKNNIDKCNYNIDFLLIHLRDTLHSLCNDKTWFQELLRRVKDILNSILNIIPSSRVTDLNDNHSILSMLTQLRQDLNFKYPVAPYYVNWRIMLIIQHNIFNGSESNKEIINKKFGEMILMEYFWSYLEEENFLNNLIGNEPLELPNTLWFGILDLAQNLIQKSTQTATYGLCYYMAIESLNKTPNSFIQFKALLILYKYNNISIELFSIIELEFDQYSKKLNENNSNVDEFKNLLIFIKEKCNEDFKILNNKTGKEKGKGKSLDQVTYFKKEQILNSSNILDDIANKMTCPISHEPSDELCILRCQHVISLNNFKKLKHKNCPQCREKIEDNDIRYLPQNSTYKNLYSYLFDAGHILPSIEIENSDQMSNNNDFENSEADLILTKKKKFIKEMKLNSNRLIKSMFQKRKQHPIYQNVIKELEEKHYENAILRCQEYLKIFPKSYTMRCILAYAYRNRNNYEQALLYLNEAIKLKEKNPIAYYLCGEIYFIQNEYQDAIFELNNSILYKIKTNNAFIILGNIYFLQAQRIHDLKNDDAMIKYNIALEKYNFALHNNPNNYLCLKYCAYIYECQGKYINALKMVEKLLNINQNDSLILCYYGEILNNIGRHNESIIYFTKATNIDPENIHILIKQAITHYILQEYNKALLDIKKIIKLDTLNVTAYYYEGLTYSMIENISNAITAFEKCTKLDPNNDSARILLHWLRGLLNHNYKMINARDDCRLMLFMRCKFYIKSKEYGLALLNLENLFSFNEDISFIYLLREYSHFWLYACNYYGITNQFTELGIVNEFTCYLYYIMNIYLISNLINLDDIYNHFLISDSNGLSGHVLSYEDIEVSIKLPELEIKFPKFEYLDYFINNRETEYPEYHILNYEDMSKIEGLGWVEYTPYTLPYVSWDRTISSIEIKVQSIILQIDYVRFISKTREEIIFSNIEHFLTPHKYPNVPEVFKDKYFSRKEMEDLVELKDIVNN</sequence>
<dbReference type="PANTHER" id="PTHR46716:SF1">
    <property type="entry name" value="MITOGEN-ACTIVATED PROTEIN KINASE KINASE KINASE 7"/>
    <property type="match status" value="1"/>
</dbReference>
<dbReference type="EMBL" id="QKYT01000801">
    <property type="protein sequence ID" value="RIA81422.1"/>
    <property type="molecule type" value="Genomic_DNA"/>
</dbReference>
<feature type="repeat" description="TPR" evidence="6">
    <location>
        <begin position="1215"/>
        <end position="1248"/>
    </location>
</feature>
<feature type="binding site" evidence="7">
    <location>
        <position position="60"/>
    </location>
    <ligand>
        <name>ATP</name>
        <dbReference type="ChEBI" id="CHEBI:30616"/>
    </ligand>
</feature>
<keyword evidence="2" id="KW-0808">Transferase</keyword>
<keyword evidence="5 7" id="KW-0067">ATP-binding</keyword>
<keyword evidence="4" id="KW-0418">Kinase</keyword>
<dbReference type="Gene3D" id="1.10.510.10">
    <property type="entry name" value="Transferase(Phosphotransferase) domain 1"/>
    <property type="match status" value="1"/>
</dbReference>
<dbReference type="PROSITE" id="PS00107">
    <property type="entry name" value="PROTEIN_KINASE_ATP"/>
    <property type="match status" value="1"/>
</dbReference>